<dbReference type="Proteomes" id="UP000000771">
    <property type="component" value="Chromosome"/>
</dbReference>
<reference evidence="3 4" key="1">
    <citation type="journal article" date="2009" name="Stand. Genomic Sci.">
        <title>Complete genome sequence of Acidimicrobium ferrooxidans type strain (ICP).</title>
        <authorList>
            <person name="Clum A."/>
            <person name="Nolan M."/>
            <person name="Lang E."/>
            <person name="Glavina Del Rio T."/>
            <person name="Tice H."/>
            <person name="Copeland A."/>
            <person name="Cheng J.F."/>
            <person name="Lucas S."/>
            <person name="Chen F."/>
            <person name="Bruce D."/>
            <person name="Goodwin L."/>
            <person name="Pitluck S."/>
            <person name="Ivanova N."/>
            <person name="Mavrommatis K."/>
            <person name="Mikhailova N."/>
            <person name="Pati A."/>
            <person name="Chen A."/>
            <person name="Palaniappan K."/>
            <person name="Goker M."/>
            <person name="Spring S."/>
            <person name="Land M."/>
            <person name="Hauser L."/>
            <person name="Chang Y.J."/>
            <person name="Jeffries C.C."/>
            <person name="Chain P."/>
            <person name="Bristow J."/>
            <person name="Eisen J.A."/>
            <person name="Markowitz V."/>
            <person name="Hugenholtz P."/>
            <person name="Kyrpides N.C."/>
            <person name="Klenk H.P."/>
            <person name="Lapidus A."/>
        </authorList>
    </citation>
    <scope>NUCLEOTIDE SEQUENCE [LARGE SCALE GENOMIC DNA]</scope>
    <source>
        <strain evidence="4">DSM 10331 / JCM 15462 / NBRC 103882 / ICP</strain>
    </source>
</reference>
<dbReference type="KEGG" id="afo:Afer_1759"/>
<sequence length="344" mass="34828">MARRRRYGGACLVVACGVLAACGTSARSARAKGSSPARVPPPVPAASDAASGVTRLAHPGPIAGGGAPEQLWPMPRIEVGPTGAPVTWTPAGAVGSGGAVVFTSEVAPSPGAAPVGVAWIDQAHAVVQLFAGTTQPGGSFRYQGMVPPSLVTNLVAAFEGGFQFAVSNGGFEQDGVVGAPLVEGAASLVELTNGRVEIGAWGSEVGPSPAVSAVRQNLTLLVDHGAVLPTASENPLVTWGYSLGNLLATWRSGLGITSHGNLVWVGGPGLSPATLGSMLVWAGAVRGMQLDINPYWVSFATFAEGPNGLVATNLLPSMAQAPTHYLVPFWRDFVAVFLAEPGSP</sequence>
<evidence type="ECO:0000256" key="1">
    <source>
        <dbReference type="SAM" id="MobiDB-lite"/>
    </source>
</evidence>
<evidence type="ECO:0000313" key="4">
    <source>
        <dbReference type="Proteomes" id="UP000000771"/>
    </source>
</evidence>
<keyword evidence="2" id="KW-0732">Signal</keyword>
<proteinExistence type="predicted"/>
<dbReference type="STRING" id="525909.Afer_1759"/>
<dbReference type="AlphaFoldDB" id="C7M125"/>
<feature type="region of interest" description="Disordered" evidence="1">
    <location>
        <begin position="29"/>
        <end position="66"/>
    </location>
</feature>
<organism evidence="3 4">
    <name type="scientific">Acidimicrobium ferrooxidans (strain DSM 10331 / JCM 15462 / NBRC 103882 / ICP)</name>
    <dbReference type="NCBI Taxonomy" id="525909"/>
    <lineage>
        <taxon>Bacteria</taxon>
        <taxon>Bacillati</taxon>
        <taxon>Actinomycetota</taxon>
        <taxon>Acidimicrobiia</taxon>
        <taxon>Acidimicrobiales</taxon>
        <taxon>Acidimicrobiaceae</taxon>
        <taxon>Acidimicrobium</taxon>
    </lineage>
</organism>
<feature type="signal peptide" evidence="2">
    <location>
        <begin position="1"/>
        <end position="20"/>
    </location>
</feature>
<dbReference type="eggNOG" id="ENOG502ZCHD">
    <property type="taxonomic scope" value="Bacteria"/>
</dbReference>
<evidence type="ECO:0000256" key="2">
    <source>
        <dbReference type="SAM" id="SignalP"/>
    </source>
</evidence>
<dbReference type="HOGENOM" id="CLU_805677_0_0_11"/>
<evidence type="ECO:0008006" key="5">
    <source>
        <dbReference type="Google" id="ProtNLM"/>
    </source>
</evidence>
<dbReference type="PROSITE" id="PS51257">
    <property type="entry name" value="PROKAR_LIPOPROTEIN"/>
    <property type="match status" value="1"/>
</dbReference>
<feature type="compositionally biased region" description="Low complexity" evidence="1">
    <location>
        <begin position="45"/>
        <end position="61"/>
    </location>
</feature>
<gene>
    <name evidence="3" type="ordered locus">Afer_1759</name>
</gene>
<feature type="chain" id="PRO_5038782637" description="Phosphodiester glycosidase domain-containing protein" evidence="2">
    <location>
        <begin position="21"/>
        <end position="344"/>
    </location>
</feature>
<name>C7M125_ACIFD</name>
<keyword evidence="4" id="KW-1185">Reference proteome</keyword>
<protein>
    <recommendedName>
        <fullName evidence="5">Phosphodiester glycosidase domain-containing protein</fullName>
    </recommendedName>
</protein>
<evidence type="ECO:0000313" key="3">
    <source>
        <dbReference type="EMBL" id="ACU54673.1"/>
    </source>
</evidence>
<accession>C7M125</accession>
<dbReference type="EMBL" id="CP001631">
    <property type="protein sequence ID" value="ACU54673.1"/>
    <property type="molecule type" value="Genomic_DNA"/>
</dbReference>